<organism evidence="1 2">
    <name type="scientific">Candidatus Nitrospira allomarina</name>
    <dbReference type="NCBI Taxonomy" id="3020900"/>
    <lineage>
        <taxon>Bacteria</taxon>
        <taxon>Pseudomonadati</taxon>
        <taxon>Nitrospirota</taxon>
        <taxon>Nitrospiria</taxon>
        <taxon>Nitrospirales</taxon>
        <taxon>Nitrospiraceae</taxon>
        <taxon>Nitrospira</taxon>
    </lineage>
</organism>
<accession>A0AA96GFJ1</accession>
<protein>
    <submittedName>
        <fullName evidence="1">Uncharacterized protein</fullName>
    </submittedName>
</protein>
<dbReference type="KEGG" id="nall:PP769_17325"/>
<gene>
    <name evidence="1" type="ORF">PP769_17325</name>
</gene>
<dbReference type="RefSeq" id="WP_312642510.1">
    <property type="nucleotide sequence ID" value="NZ_CP116967.1"/>
</dbReference>
<dbReference type="EMBL" id="CP116967">
    <property type="protein sequence ID" value="WNM57709.1"/>
    <property type="molecule type" value="Genomic_DNA"/>
</dbReference>
<evidence type="ECO:0000313" key="1">
    <source>
        <dbReference type="EMBL" id="WNM57709.1"/>
    </source>
</evidence>
<name>A0AA96GFJ1_9BACT</name>
<reference evidence="1 2" key="1">
    <citation type="submission" date="2023-01" db="EMBL/GenBank/DDBJ databases">
        <title>Cultivation and genomic characterization of new, ubiquitous marine nitrite-oxidizing bacteria from the Nitrospirales.</title>
        <authorList>
            <person name="Mueller A.J."/>
            <person name="Daebeler A."/>
            <person name="Herbold C.W."/>
            <person name="Kirkegaard R.H."/>
            <person name="Daims H."/>
        </authorList>
    </citation>
    <scope>NUCLEOTIDE SEQUENCE [LARGE SCALE GENOMIC DNA]</scope>
    <source>
        <strain evidence="1 2">VA</strain>
    </source>
</reference>
<proteinExistence type="predicted"/>
<keyword evidence="2" id="KW-1185">Reference proteome</keyword>
<dbReference type="AlphaFoldDB" id="A0AA96GFJ1"/>
<dbReference type="Proteomes" id="UP001302719">
    <property type="component" value="Chromosome"/>
</dbReference>
<evidence type="ECO:0000313" key="2">
    <source>
        <dbReference type="Proteomes" id="UP001302719"/>
    </source>
</evidence>
<sequence>MSHRHEPIPHTEDLPNFLREFDDSDLQRYTCFSGEFRDQRMEAGAMAEAGFWNAVVNLCIDERLRRDQDIKRLEYMYRTGVDPEHNS</sequence>